<dbReference type="EMBL" id="DWWA01000025">
    <property type="protein sequence ID" value="HJC72186.1"/>
    <property type="molecule type" value="Genomic_DNA"/>
</dbReference>
<reference evidence="1" key="2">
    <citation type="submission" date="2021-04" db="EMBL/GenBank/DDBJ databases">
        <authorList>
            <person name="Gilroy R."/>
        </authorList>
    </citation>
    <scope>NUCLEOTIDE SEQUENCE</scope>
    <source>
        <strain evidence="1">5933</strain>
    </source>
</reference>
<name>A0A9D2Q649_9FIRM</name>
<reference evidence="1" key="1">
    <citation type="journal article" date="2021" name="PeerJ">
        <title>Extensive microbial diversity within the chicken gut microbiome revealed by metagenomics and culture.</title>
        <authorList>
            <person name="Gilroy R."/>
            <person name="Ravi A."/>
            <person name="Getino M."/>
            <person name="Pursley I."/>
            <person name="Horton D.L."/>
            <person name="Alikhan N.F."/>
            <person name="Baker D."/>
            <person name="Gharbi K."/>
            <person name="Hall N."/>
            <person name="Watson M."/>
            <person name="Adriaenssens E.M."/>
            <person name="Foster-Nyarko E."/>
            <person name="Jarju S."/>
            <person name="Secka A."/>
            <person name="Antonio M."/>
            <person name="Oren A."/>
            <person name="Chaudhuri R.R."/>
            <person name="La Ragione R."/>
            <person name="Hildebrand F."/>
            <person name="Pallen M.J."/>
        </authorList>
    </citation>
    <scope>NUCLEOTIDE SEQUENCE</scope>
    <source>
        <strain evidence="1">5933</strain>
    </source>
</reference>
<comment type="caution">
    <text evidence="1">The sequence shown here is derived from an EMBL/GenBank/DDBJ whole genome shotgun (WGS) entry which is preliminary data.</text>
</comment>
<proteinExistence type="predicted"/>
<organism evidence="1 2">
    <name type="scientific">Candidatus Ruthenibacterium merdavium</name>
    <dbReference type="NCBI Taxonomy" id="2838752"/>
    <lineage>
        <taxon>Bacteria</taxon>
        <taxon>Bacillati</taxon>
        <taxon>Bacillota</taxon>
        <taxon>Clostridia</taxon>
        <taxon>Eubacteriales</taxon>
        <taxon>Oscillospiraceae</taxon>
        <taxon>Ruthenibacterium</taxon>
    </lineage>
</organism>
<evidence type="ECO:0000313" key="1">
    <source>
        <dbReference type="EMBL" id="HJC72186.1"/>
    </source>
</evidence>
<gene>
    <name evidence="1" type="ORF">H9698_05265</name>
</gene>
<dbReference type="AlphaFoldDB" id="A0A9D2Q649"/>
<dbReference type="Proteomes" id="UP000823918">
    <property type="component" value="Unassembled WGS sequence"/>
</dbReference>
<protein>
    <submittedName>
        <fullName evidence="1">Uncharacterized protein</fullName>
    </submittedName>
</protein>
<accession>A0A9D2Q649</accession>
<evidence type="ECO:0000313" key="2">
    <source>
        <dbReference type="Proteomes" id="UP000823918"/>
    </source>
</evidence>
<sequence length="279" mass="32423">MLLNKMQACLQEKGLQEGYEYIAQKLREYPSCEALAYYAALLLEGALMYQTEERQEEFLFYRKEIERLYEFAAKSKQTEIKDQALASMVEKKIQDHHWEQAEKLLEQMTQPPKSFGANKKQLQAKLYMEKKEYAQAAKLLEEELIGQTLHIDAILLTLMKIALKEECLKDAQEIASIHDEVQQLLGFRIEQPRLAQFSLACEQKDGAACIRLLSEILQSFEQISQVKDKALYRHLQTKQAPEDFVTQLKKMFLRTLTCAPETKFLCEIPEVQAMIEKNS</sequence>